<comment type="caution">
    <text evidence="2">The sequence shown here is derived from an EMBL/GenBank/DDBJ whole genome shotgun (WGS) entry which is preliminary data.</text>
</comment>
<dbReference type="AlphaFoldDB" id="A0A3M6V0U5"/>
<reference evidence="2 3" key="1">
    <citation type="journal article" date="2018" name="Sci. Rep.">
        <title>Comparative analysis of the Pocillopora damicornis genome highlights role of immune system in coral evolution.</title>
        <authorList>
            <person name="Cunning R."/>
            <person name="Bay R.A."/>
            <person name="Gillette P."/>
            <person name="Baker A.C."/>
            <person name="Traylor-Knowles N."/>
        </authorList>
    </citation>
    <scope>NUCLEOTIDE SEQUENCE [LARGE SCALE GENOMIC DNA]</scope>
    <source>
        <strain evidence="2">RSMAS</strain>
        <tissue evidence="2">Whole animal</tissue>
    </source>
</reference>
<sequence>METESGRNSMLLFLGTQPLNKHKVSLLLMDSATLSESERDGILCPTIHWLKDILLPKLCKWAGEAQGSQVSRGSLRLVPLDQYTKIYQRLKQDFGEKFVKSSAFIRGDLNTAGFLGFDSQHPICHKKSVAKTLLRRADCLPSSLNSKAKERKYVSNVLKGNGYTKAFIRNCQKPFTTSSTSHKREPGIGFAVIPYIQGIMEPIKRILNSHNVKVAKNPFQTLGYIFAKPKDPVVKEQGMDAIYSIPCNNCHNEYIRQTKHQFGTPLKEHQKVAYVHLTKTVISEIQIDGLLNMDYEEVTLLINLDPISAAFDST</sequence>
<evidence type="ECO:0000313" key="3">
    <source>
        <dbReference type="Proteomes" id="UP000275408"/>
    </source>
</evidence>
<protein>
    <recommendedName>
        <fullName evidence="1">Helix-turn-helix domain-containing protein</fullName>
    </recommendedName>
</protein>
<organism evidence="2 3">
    <name type="scientific">Pocillopora damicornis</name>
    <name type="common">Cauliflower coral</name>
    <name type="synonym">Millepora damicornis</name>
    <dbReference type="NCBI Taxonomy" id="46731"/>
    <lineage>
        <taxon>Eukaryota</taxon>
        <taxon>Metazoa</taxon>
        <taxon>Cnidaria</taxon>
        <taxon>Anthozoa</taxon>
        <taxon>Hexacorallia</taxon>
        <taxon>Scleractinia</taxon>
        <taxon>Astrocoeniina</taxon>
        <taxon>Pocilloporidae</taxon>
        <taxon>Pocillopora</taxon>
    </lineage>
</organism>
<evidence type="ECO:0000313" key="2">
    <source>
        <dbReference type="EMBL" id="RMX59510.1"/>
    </source>
</evidence>
<gene>
    <name evidence="2" type="ORF">pdam_00023077</name>
</gene>
<dbReference type="OrthoDB" id="10047021at2759"/>
<name>A0A3M6V0U5_POCDA</name>
<dbReference type="InterPro" id="IPR058912">
    <property type="entry name" value="HTH_animal"/>
</dbReference>
<evidence type="ECO:0000259" key="1">
    <source>
        <dbReference type="Pfam" id="PF26215"/>
    </source>
</evidence>
<accession>A0A3M6V0U5</accession>
<dbReference type="PANTHER" id="PTHR21301:SF11">
    <property type="entry name" value="GIY-YIG DOMAIN-CONTAINING PROTEIN"/>
    <property type="match status" value="1"/>
</dbReference>
<dbReference type="Pfam" id="PF26215">
    <property type="entry name" value="HTH_animal"/>
    <property type="match status" value="1"/>
</dbReference>
<keyword evidence="3" id="KW-1185">Reference proteome</keyword>
<dbReference type="PANTHER" id="PTHR21301">
    <property type="entry name" value="REVERSE TRANSCRIPTASE"/>
    <property type="match status" value="1"/>
</dbReference>
<dbReference type="EMBL" id="RCHS01000317">
    <property type="protein sequence ID" value="RMX59510.1"/>
    <property type="molecule type" value="Genomic_DNA"/>
</dbReference>
<feature type="domain" description="Helix-turn-helix" evidence="1">
    <location>
        <begin position="115"/>
        <end position="172"/>
    </location>
</feature>
<dbReference type="Proteomes" id="UP000275408">
    <property type="component" value="Unassembled WGS sequence"/>
</dbReference>
<proteinExistence type="predicted"/>